<proteinExistence type="predicted"/>
<sequence length="601" mass="69006">MADPSPSSLPEPQVAAEDNEPYQPKEEEDRSVEETRLSLASLLHPGTWDLPGWDDSTRPAVPSADTIQQLDLSIALLSRYRNSLRPLHRLSPDILMMIFSELENDHWDPFFHMFGSYVWMVVSKVCHTWREVILHAPIFWRQLNTKYPDAAMAALERSGDSGLCLAIHSDSFADDALKNQALAVVEAVAKQMHRLRWLYIRSDILKSDNDQISYLLQPLLQHPAPMLEHFITQKIRIGGLMLPLPTLFSGHTPQLHKLRVHYAFPTTTSITVDKLTNLEFCGRKHSPIPMGISDLLDILEKTPSLKVLDIVKVSWQPAKEEDDRKVSLDNLKYLNMGREKASVMADIMDRLVIPECAFKLQVWYDRYDENKFHVGIPIEHQLPIDHPLRTIRKLHLYFLNNHEGVLIKGQTREMPFEINGILEPDTVVHLGDMDTISGTVFQSLVKTFDLENVEEFCMTEMRTNSRWTTFTKKVWTDLFQRMPNLKVFSMLTDPGYDEGFYRAVLSALSSPDTRSGKLLCPELETLFVCGDKTWSSLQCYVMAQRRHEAGHPLKRVSMSLSHYASFNDPDDTDLPLLRKYVETVDLNPIEITFSDWPDVHT</sequence>
<evidence type="ECO:0000313" key="1">
    <source>
        <dbReference type="EMBL" id="KAI0093978.1"/>
    </source>
</evidence>
<dbReference type="Proteomes" id="UP001055072">
    <property type="component" value="Unassembled WGS sequence"/>
</dbReference>
<organism evidence="1 2">
    <name type="scientific">Irpex rosettiformis</name>
    <dbReference type="NCBI Taxonomy" id="378272"/>
    <lineage>
        <taxon>Eukaryota</taxon>
        <taxon>Fungi</taxon>
        <taxon>Dikarya</taxon>
        <taxon>Basidiomycota</taxon>
        <taxon>Agaricomycotina</taxon>
        <taxon>Agaricomycetes</taxon>
        <taxon>Polyporales</taxon>
        <taxon>Irpicaceae</taxon>
        <taxon>Irpex</taxon>
    </lineage>
</organism>
<protein>
    <submittedName>
        <fullName evidence="1">Uncharacterized protein</fullName>
    </submittedName>
</protein>
<keyword evidence="2" id="KW-1185">Reference proteome</keyword>
<gene>
    <name evidence="1" type="ORF">BDY19DRAFT_919921</name>
</gene>
<evidence type="ECO:0000313" key="2">
    <source>
        <dbReference type="Proteomes" id="UP001055072"/>
    </source>
</evidence>
<accession>A0ACB8UHX6</accession>
<dbReference type="EMBL" id="MU274901">
    <property type="protein sequence ID" value="KAI0093978.1"/>
    <property type="molecule type" value="Genomic_DNA"/>
</dbReference>
<comment type="caution">
    <text evidence="1">The sequence shown here is derived from an EMBL/GenBank/DDBJ whole genome shotgun (WGS) entry which is preliminary data.</text>
</comment>
<reference evidence="1" key="1">
    <citation type="journal article" date="2021" name="Environ. Microbiol.">
        <title>Gene family expansions and transcriptome signatures uncover fungal adaptations to wood decay.</title>
        <authorList>
            <person name="Hage H."/>
            <person name="Miyauchi S."/>
            <person name="Viragh M."/>
            <person name="Drula E."/>
            <person name="Min B."/>
            <person name="Chaduli D."/>
            <person name="Navarro D."/>
            <person name="Favel A."/>
            <person name="Norest M."/>
            <person name="Lesage-Meessen L."/>
            <person name="Balint B."/>
            <person name="Merenyi Z."/>
            <person name="de Eugenio L."/>
            <person name="Morin E."/>
            <person name="Martinez A.T."/>
            <person name="Baldrian P."/>
            <person name="Stursova M."/>
            <person name="Martinez M.J."/>
            <person name="Novotny C."/>
            <person name="Magnuson J.K."/>
            <person name="Spatafora J.W."/>
            <person name="Maurice S."/>
            <person name="Pangilinan J."/>
            <person name="Andreopoulos W."/>
            <person name="LaButti K."/>
            <person name="Hundley H."/>
            <person name="Na H."/>
            <person name="Kuo A."/>
            <person name="Barry K."/>
            <person name="Lipzen A."/>
            <person name="Henrissat B."/>
            <person name="Riley R."/>
            <person name="Ahrendt S."/>
            <person name="Nagy L.G."/>
            <person name="Grigoriev I.V."/>
            <person name="Martin F."/>
            <person name="Rosso M.N."/>
        </authorList>
    </citation>
    <scope>NUCLEOTIDE SEQUENCE</scope>
    <source>
        <strain evidence="1">CBS 384.51</strain>
    </source>
</reference>
<name>A0ACB8UHX6_9APHY</name>